<dbReference type="GO" id="GO:0000981">
    <property type="term" value="F:DNA-binding transcription factor activity, RNA polymerase II-specific"/>
    <property type="evidence" value="ECO:0007669"/>
    <property type="project" value="InterPro"/>
</dbReference>
<keyword evidence="5" id="KW-0539">Nucleus</keyword>
<evidence type="ECO:0000256" key="4">
    <source>
        <dbReference type="ARBA" id="ARBA00023163"/>
    </source>
</evidence>
<dbReference type="InterPro" id="IPR036864">
    <property type="entry name" value="Zn2-C6_fun-type_DNA-bd_sf"/>
</dbReference>
<accession>A0AAD6C3S0</accession>
<dbReference type="Proteomes" id="UP001213681">
    <property type="component" value="Unassembled WGS sequence"/>
</dbReference>
<dbReference type="Pfam" id="PF04082">
    <property type="entry name" value="Fungal_trans"/>
    <property type="match status" value="1"/>
</dbReference>
<dbReference type="InterPro" id="IPR051127">
    <property type="entry name" value="Fungal_SecMet_Regulators"/>
</dbReference>
<evidence type="ECO:0000313" key="8">
    <source>
        <dbReference type="Proteomes" id="UP001213681"/>
    </source>
</evidence>
<dbReference type="Gene3D" id="4.10.240.10">
    <property type="entry name" value="Zn(2)-C6 fungal-type DNA-binding domain"/>
    <property type="match status" value="1"/>
</dbReference>
<keyword evidence="2" id="KW-0805">Transcription regulation</keyword>
<dbReference type="GO" id="GO:0000435">
    <property type="term" value="P:positive regulation of transcription from RNA polymerase II promoter by galactose"/>
    <property type="evidence" value="ECO:0007669"/>
    <property type="project" value="TreeGrafter"/>
</dbReference>
<dbReference type="GO" id="GO:0006351">
    <property type="term" value="P:DNA-templated transcription"/>
    <property type="evidence" value="ECO:0007669"/>
    <property type="project" value="InterPro"/>
</dbReference>
<dbReference type="InterPro" id="IPR001138">
    <property type="entry name" value="Zn2Cys6_DnaBD"/>
</dbReference>
<dbReference type="SMART" id="SM00066">
    <property type="entry name" value="GAL4"/>
    <property type="match status" value="1"/>
</dbReference>
<dbReference type="GO" id="GO:0008270">
    <property type="term" value="F:zinc ion binding"/>
    <property type="evidence" value="ECO:0007669"/>
    <property type="project" value="InterPro"/>
</dbReference>
<proteinExistence type="predicted"/>
<dbReference type="EMBL" id="JAPVEA010000007">
    <property type="protein sequence ID" value="KAJ5444276.1"/>
    <property type="molecule type" value="Genomic_DNA"/>
</dbReference>
<gene>
    <name evidence="7" type="ORF">N7458_008148</name>
</gene>
<dbReference type="RefSeq" id="XP_056764356.1">
    <property type="nucleotide sequence ID" value="XM_056911530.1"/>
</dbReference>
<keyword evidence="8" id="KW-1185">Reference proteome</keyword>
<sequence>MSLVKRVAEYCGRTGGAGTLESDVLIFQALFLTVGDTHSTWDEASATGVQSSSARADALLDSSSSVRHAPESALKGVILRVPNSCMWGPGISILLSHGDVQFSSLTSISLGAMFNTFVGINHSDTTKNPSERRRAIVAKACVECRRRKTKCIGTQPCTGCLACNVECVFPEYRRRGRKSQKALHNARNLDCESIVNLLFPHTPVQSLKGLSRSDLLDRAKSVCVEEDNSPLTSNQSSSIASPDITVPIKARAVPDSEANDRLYKLQYRGSTLFEWDETSPKYHHSVEDDVNALSLSADRRSSFVGISSVAAAIRALTSILPAQLVDQKPTISTSSPNTIENPPAATSLTLPYRVVSYRDEQRLIDAYFTNIHVFVPIIHEPSFRNKYLTSRGSQDRSWLALLNMVLALGSVATSPGDSDEDFEYYHLAQQYLSLESFGSGRLETLQALVLMGGQYLHFRNRPNMASAIIGACYRIASGLGLNLRIPEETKGKLSLQEEVKRRNWWAIYVLDTWGSTTLGRPSVALNSLIDTPRNILDDQRGELSPNEPTIHAPLIHNIQLCKIINRIQDRLLVNSLLDDHEIQFYDDMLLSWFETLPPFLRSPDPNVPDLQDARLVLKWRYHNIRFLLHRPLVLDTVVRQTPFHCLSTNEQAVVSRCRDIAAESILSIQAEWRPNKICCWNAIWFMFQACLIPVMALALEPTDHDEYQSWCNQVQIGIAVCEEMSGFSPVGQRTKSCLEQLFLAAIKGSPPTFRYQPLSRQPPLDTVMGIFANDWDHLDGDELFSQFTTPGGSYIDDQFLLAQYQPYQ</sequence>
<dbReference type="CDD" id="cd00067">
    <property type="entry name" value="GAL4"/>
    <property type="match status" value="1"/>
</dbReference>
<evidence type="ECO:0000256" key="3">
    <source>
        <dbReference type="ARBA" id="ARBA00023125"/>
    </source>
</evidence>
<dbReference type="CDD" id="cd12148">
    <property type="entry name" value="fungal_TF_MHR"/>
    <property type="match status" value="1"/>
</dbReference>
<evidence type="ECO:0000313" key="7">
    <source>
        <dbReference type="EMBL" id="KAJ5444276.1"/>
    </source>
</evidence>
<dbReference type="PROSITE" id="PS50048">
    <property type="entry name" value="ZN2_CY6_FUNGAL_2"/>
    <property type="match status" value="1"/>
</dbReference>
<dbReference type="GO" id="GO:0000978">
    <property type="term" value="F:RNA polymerase II cis-regulatory region sequence-specific DNA binding"/>
    <property type="evidence" value="ECO:0007669"/>
    <property type="project" value="TreeGrafter"/>
</dbReference>
<keyword evidence="1" id="KW-0479">Metal-binding</keyword>
<dbReference type="PANTHER" id="PTHR47424">
    <property type="entry name" value="REGULATORY PROTEIN GAL4"/>
    <property type="match status" value="1"/>
</dbReference>
<feature type="domain" description="Zn(2)-C6 fungal-type" evidence="6">
    <location>
        <begin position="140"/>
        <end position="169"/>
    </location>
</feature>
<dbReference type="PROSITE" id="PS00463">
    <property type="entry name" value="ZN2_CY6_FUNGAL_1"/>
    <property type="match status" value="1"/>
</dbReference>
<dbReference type="InterPro" id="IPR007219">
    <property type="entry name" value="XnlR_reg_dom"/>
</dbReference>
<keyword evidence="3" id="KW-0238">DNA-binding</keyword>
<dbReference type="GO" id="GO:0005634">
    <property type="term" value="C:nucleus"/>
    <property type="evidence" value="ECO:0007669"/>
    <property type="project" value="TreeGrafter"/>
</dbReference>
<evidence type="ECO:0000256" key="2">
    <source>
        <dbReference type="ARBA" id="ARBA00023015"/>
    </source>
</evidence>
<organism evidence="7 8">
    <name type="scientific">Penicillium daleae</name>
    <dbReference type="NCBI Taxonomy" id="63821"/>
    <lineage>
        <taxon>Eukaryota</taxon>
        <taxon>Fungi</taxon>
        <taxon>Dikarya</taxon>
        <taxon>Ascomycota</taxon>
        <taxon>Pezizomycotina</taxon>
        <taxon>Eurotiomycetes</taxon>
        <taxon>Eurotiomycetidae</taxon>
        <taxon>Eurotiales</taxon>
        <taxon>Aspergillaceae</taxon>
        <taxon>Penicillium</taxon>
    </lineage>
</organism>
<comment type="caution">
    <text evidence="7">The sequence shown here is derived from an EMBL/GenBank/DDBJ whole genome shotgun (WGS) entry which is preliminary data.</text>
</comment>
<name>A0AAD6C3S0_9EURO</name>
<dbReference type="SMART" id="SM00906">
    <property type="entry name" value="Fungal_trans"/>
    <property type="match status" value="1"/>
</dbReference>
<dbReference type="AlphaFoldDB" id="A0AAD6C3S0"/>
<protein>
    <recommendedName>
        <fullName evidence="6">Zn(2)-C6 fungal-type domain-containing protein</fullName>
    </recommendedName>
</protein>
<reference evidence="7" key="2">
    <citation type="journal article" date="2023" name="IMA Fungus">
        <title>Comparative genomic study of the Penicillium genus elucidates a diverse pangenome and 15 lateral gene transfer events.</title>
        <authorList>
            <person name="Petersen C."/>
            <person name="Sorensen T."/>
            <person name="Nielsen M.R."/>
            <person name="Sondergaard T.E."/>
            <person name="Sorensen J.L."/>
            <person name="Fitzpatrick D.A."/>
            <person name="Frisvad J.C."/>
            <person name="Nielsen K.L."/>
        </authorList>
    </citation>
    <scope>NUCLEOTIDE SEQUENCE</scope>
    <source>
        <strain evidence="7">IBT 16125</strain>
    </source>
</reference>
<dbReference type="GeneID" id="81601773"/>
<evidence type="ECO:0000256" key="5">
    <source>
        <dbReference type="ARBA" id="ARBA00023242"/>
    </source>
</evidence>
<dbReference type="PANTHER" id="PTHR47424:SF5">
    <property type="entry name" value="ZN(II)2CYS6 TRANSCRIPTION FACTOR (EUROFUNG)"/>
    <property type="match status" value="1"/>
</dbReference>
<dbReference type="Pfam" id="PF00172">
    <property type="entry name" value="Zn_clus"/>
    <property type="match status" value="1"/>
</dbReference>
<dbReference type="SUPFAM" id="SSF57701">
    <property type="entry name" value="Zn2/Cys6 DNA-binding domain"/>
    <property type="match status" value="1"/>
</dbReference>
<reference evidence="7" key="1">
    <citation type="submission" date="2022-12" db="EMBL/GenBank/DDBJ databases">
        <authorList>
            <person name="Petersen C."/>
        </authorList>
    </citation>
    <scope>NUCLEOTIDE SEQUENCE</scope>
    <source>
        <strain evidence="7">IBT 16125</strain>
    </source>
</reference>
<evidence type="ECO:0000256" key="1">
    <source>
        <dbReference type="ARBA" id="ARBA00022723"/>
    </source>
</evidence>
<evidence type="ECO:0000259" key="6">
    <source>
        <dbReference type="PROSITE" id="PS50048"/>
    </source>
</evidence>
<keyword evidence="4" id="KW-0804">Transcription</keyword>